<dbReference type="GO" id="GO:0005524">
    <property type="term" value="F:ATP binding"/>
    <property type="evidence" value="ECO:0007669"/>
    <property type="project" value="UniProtKB-KW"/>
</dbReference>
<dbReference type="SMART" id="SM00387">
    <property type="entry name" value="HATPase_c"/>
    <property type="match status" value="1"/>
</dbReference>
<dbReference type="Gene3D" id="1.10.287.130">
    <property type="match status" value="1"/>
</dbReference>
<evidence type="ECO:0000256" key="3">
    <source>
        <dbReference type="ARBA" id="ARBA00012438"/>
    </source>
</evidence>
<dbReference type="InterPro" id="IPR008358">
    <property type="entry name" value="Sig_transdc_His_kin/Pase_MprB"/>
</dbReference>
<dbReference type="Pfam" id="PF00512">
    <property type="entry name" value="HisKA"/>
    <property type="match status" value="1"/>
</dbReference>
<keyword evidence="4" id="KW-1003">Cell membrane</keyword>
<reference evidence="16" key="1">
    <citation type="submission" date="2020-10" db="EMBL/GenBank/DDBJ databases">
        <authorList>
            <person name="Gilroy R."/>
        </authorList>
    </citation>
    <scope>NUCLEOTIDE SEQUENCE</scope>
    <source>
        <strain evidence="16">CHK197-8231</strain>
    </source>
</reference>
<dbReference type="SUPFAM" id="SSF47384">
    <property type="entry name" value="Homodimeric domain of signal transducing histidine kinase"/>
    <property type="match status" value="1"/>
</dbReference>
<keyword evidence="11 14" id="KW-1133">Transmembrane helix</keyword>
<keyword evidence="12" id="KW-0902">Two-component regulatory system</keyword>
<evidence type="ECO:0000256" key="10">
    <source>
        <dbReference type="ARBA" id="ARBA00022840"/>
    </source>
</evidence>
<evidence type="ECO:0000256" key="12">
    <source>
        <dbReference type="ARBA" id="ARBA00023012"/>
    </source>
</evidence>
<gene>
    <name evidence="16" type="ORF">IAD49_02875</name>
</gene>
<evidence type="ECO:0000256" key="14">
    <source>
        <dbReference type="SAM" id="Phobius"/>
    </source>
</evidence>
<evidence type="ECO:0000313" key="16">
    <source>
        <dbReference type="EMBL" id="HIU22507.1"/>
    </source>
</evidence>
<dbReference type="Pfam" id="PF02518">
    <property type="entry name" value="HATPase_c"/>
    <property type="match status" value="1"/>
</dbReference>
<name>A0A9D1L3Z0_9BACT</name>
<dbReference type="Gene3D" id="3.30.565.10">
    <property type="entry name" value="Histidine kinase-like ATPase, C-terminal domain"/>
    <property type="match status" value="1"/>
</dbReference>
<keyword evidence="7 14" id="KW-0812">Transmembrane</keyword>
<reference evidence="16" key="2">
    <citation type="journal article" date="2021" name="PeerJ">
        <title>Extensive microbial diversity within the chicken gut microbiome revealed by metagenomics and culture.</title>
        <authorList>
            <person name="Gilroy R."/>
            <person name="Ravi A."/>
            <person name="Getino M."/>
            <person name="Pursley I."/>
            <person name="Horton D.L."/>
            <person name="Alikhan N.F."/>
            <person name="Baker D."/>
            <person name="Gharbi K."/>
            <person name="Hall N."/>
            <person name="Watson M."/>
            <person name="Adriaenssens E.M."/>
            <person name="Foster-Nyarko E."/>
            <person name="Jarju S."/>
            <person name="Secka A."/>
            <person name="Antonio M."/>
            <person name="Oren A."/>
            <person name="Chaudhuri R.R."/>
            <person name="La Ragione R."/>
            <person name="Hildebrand F."/>
            <person name="Pallen M.J."/>
        </authorList>
    </citation>
    <scope>NUCLEOTIDE SEQUENCE</scope>
    <source>
        <strain evidence="16">CHK197-8231</strain>
    </source>
</reference>
<feature type="transmembrane region" description="Helical" evidence="14">
    <location>
        <begin position="6"/>
        <end position="22"/>
    </location>
</feature>
<dbReference type="InterPro" id="IPR036097">
    <property type="entry name" value="HisK_dim/P_sf"/>
</dbReference>
<dbReference type="EMBL" id="DVML01000017">
    <property type="protein sequence ID" value="HIU22507.1"/>
    <property type="molecule type" value="Genomic_DNA"/>
</dbReference>
<evidence type="ECO:0000256" key="13">
    <source>
        <dbReference type="ARBA" id="ARBA00023136"/>
    </source>
</evidence>
<keyword evidence="10" id="KW-0067">ATP-binding</keyword>
<dbReference type="InterPro" id="IPR050398">
    <property type="entry name" value="HssS/ArlS-like"/>
</dbReference>
<keyword evidence="8" id="KW-0547">Nucleotide-binding</keyword>
<keyword evidence="5" id="KW-0597">Phosphoprotein</keyword>
<dbReference type="PANTHER" id="PTHR45528">
    <property type="entry name" value="SENSOR HISTIDINE KINASE CPXA"/>
    <property type="match status" value="1"/>
</dbReference>
<evidence type="ECO:0000256" key="11">
    <source>
        <dbReference type="ARBA" id="ARBA00022989"/>
    </source>
</evidence>
<dbReference type="PROSITE" id="PS50109">
    <property type="entry name" value="HIS_KIN"/>
    <property type="match status" value="1"/>
</dbReference>
<evidence type="ECO:0000313" key="17">
    <source>
        <dbReference type="Proteomes" id="UP000824087"/>
    </source>
</evidence>
<feature type="domain" description="Histidine kinase" evidence="15">
    <location>
        <begin position="88"/>
        <end position="299"/>
    </location>
</feature>
<keyword evidence="9 16" id="KW-0418">Kinase</keyword>
<dbReference type="InterPro" id="IPR005467">
    <property type="entry name" value="His_kinase_dom"/>
</dbReference>
<sequence length="302" mass="35056">MEIILVILIIIILFLVCYLFLLNKELNRIKKETDLVLSRKTNGLLHTGFPSKEVRELVNCINNHLVEIKSKESHLERKNANFIKMIRNISHDLRTPLTSSLGYVSLILESDLTEQEKIKNLKIVGERLLRLSELIDSFFEFSKILSNHQVIELDEINLVAVMEKAISNHYEDFSKDNRMIDFKTNKRKTKIKSNEVMLVRVFDNLIRNAYKHSNGNLEIEINQNNDKVKINFINDLFYNDLDVDRIFDEFYTVDISRTKGNTGLGLAIAKEFVEQLGGKIRAKKRKDKLTITVCFPLGENGR</sequence>
<dbReference type="EC" id="2.7.13.3" evidence="3"/>
<comment type="caution">
    <text evidence="16">The sequence shown here is derived from an EMBL/GenBank/DDBJ whole genome shotgun (WGS) entry which is preliminary data.</text>
</comment>
<dbReference type="CDD" id="cd00082">
    <property type="entry name" value="HisKA"/>
    <property type="match status" value="1"/>
</dbReference>
<proteinExistence type="predicted"/>
<evidence type="ECO:0000256" key="6">
    <source>
        <dbReference type="ARBA" id="ARBA00022679"/>
    </source>
</evidence>
<evidence type="ECO:0000256" key="4">
    <source>
        <dbReference type="ARBA" id="ARBA00022475"/>
    </source>
</evidence>
<evidence type="ECO:0000256" key="2">
    <source>
        <dbReference type="ARBA" id="ARBA00004651"/>
    </source>
</evidence>
<evidence type="ECO:0000256" key="7">
    <source>
        <dbReference type="ARBA" id="ARBA00022692"/>
    </source>
</evidence>
<dbReference type="Proteomes" id="UP000824087">
    <property type="component" value="Unassembled WGS sequence"/>
</dbReference>
<evidence type="ECO:0000256" key="8">
    <source>
        <dbReference type="ARBA" id="ARBA00022741"/>
    </source>
</evidence>
<organism evidence="16 17">
    <name type="scientific">Candidatus Fimihabitans intestinipullorum</name>
    <dbReference type="NCBI Taxonomy" id="2840820"/>
    <lineage>
        <taxon>Bacteria</taxon>
        <taxon>Bacillati</taxon>
        <taxon>Mycoplasmatota</taxon>
        <taxon>Mycoplasmatota incertae sedis</taxon>
        <taxon>Candidatus Fimihabitans</taxon>
    </lineage>
</organism>
<dbReference type="PANTHER" id="PTHR45528:SF1">
    <property type="entry name" value="SENSOR HISTIDINE KINASE CPXA"/>
    <property type="match status" value="1"/>
</dbReference>
<accession>A0A9D1L3Z0</accession>
<evidence type="ECO:0000256" key="5">
    <source>
        <dbReference type="ARBA" id="ARBA00022553"/>
    </source>
</evidence>
<dbReference type="SMART" id="SM00388">
    <property type="entry name" value="HisKA"/>
    <property type="match status" value="1"/>
</dbReference>
<evidence type="ECO:0000256" key="1">
    <source>
        <dbReference type="ARBA" id="ARBA00000085"/>
    </source>
</evidence>
<keyword evidence="6" id="KW-0808">Transferase</keyword>
<dbReference type="GO" id="GO:0005886">
    <property type="term" value="C:plasma membrane"/>
    <property type="evidence" value="ECO:0007669"/>
    <property type="project" value="UniProtKB-SubCell"/>
</dbReference>
<dbReference type="InterPro" id="IPR003661">
    <property type="entry name" value="HisK_dim/P_dom"/>
</dbReference>
<evidence type="ECO:0000256" key="9">
    <source>
        <dbReference type="ARBA" id="ARBA00022777"/>
    </source>
</evidence>
<comment type="subcellular location">
    <subcellularLocation>
        <location evidence="2">Cell membrane</location>
        <topology evidence="2">Multi-pass membrane protein</topology>
    </subcellularLocation>
</comment>
<protein>
    <recommendedName>
        <fullName evidence="3">histidine kinase</fullName>
        <ecNumber evidence="3">2.7.13.3</ecNumber>
    </recommendedName>
</protein>
<dbReference type="SUPFAM" id="SSF55874">
    <property type="entry name" value="ATPase domain of HSP90 chaperone/DNA topoisomerase II/histidine kinase"/>
    <property type="match status" value="1"/>
</dbReference>
<comment type="catalytic activity">
    <reaction evidence="1">
        <text>ATP + protein L-histidine = ADP + protein N-phospho-L-histidine.</text>
        <dbReference type="EC" id="2.7.13.3"/>
    </reaction>
</comment>
<dbReference type="InterPro" id="IPR036890">
    <property type="entry name" value="HATPase_C_sf"/>
</dbReference>
<dbReference type="PRINTS" id="PR01780">
    <property type="entry name" value="LANTIREGPROT"/>
</dbReference>
<evidence type="ECO:0000259" key="15">
    <source>
        <dbReference type="PROSITE" id="PS50109"/>
    </source>
</evidence>
<dbReference type="GO" id="GO:0000155">
    <property type="term" value="F:phosphorelay sensor kinase activity"/>
    <property type="evidence" value="ECO:0007669"/>
    <property type="project" value="InterPro"/>
</dbReference>
<dbReference type="InterPro" id="IPR003594">
    <property type="entry name" value="HATPase_dom"/>
</dbReference>
<dbReference type="AlphaFoldDB" id="A0A9D1L3Z0"/>
<keyword evidence="13 14" id="KW-0472">Membrane</keyword>